<dbReference type="AlphaFoldDB" id="A0A1S4BCV9"/>
<accession>A0A1S4BCV9</accession>
<gene>
    <name evidence="2" type="primary">LOC107806907</name>
</gene>
<evidence type="ECO:0000313" key="2">
    <source>
        <dbReference type="RefSeq" id="XP_016486668.1"/>
    </source>
</evidence>
<dbReference type="PANTHER" id="PTHR33240:SF8">
    <property type="entry name" value="OS03G0439900 PROTEIN"/>
    <property type="match status" value="1"/>
</dbReference>
<feature type="region of interest" description="Disordered" evidence="1">
    <location>
        <begin position="60"/>
        <end position="103"/>
    </location>
</feature>
<dbReference type="PaxDb" id="4097-A0A1S4BCV9"/>
<dbReference type="KEGG" id="nta:107806907"/>
<feature type="compositionally biased region" description="Basic and acidic residues" evidence="1">
    <location>
        <begin position="67"/>
        <end position="86"/>
    </location>
</feature>
<dbReference type="OMA" id="SGRHTEY"/>
<dbReference type="PANTHER" id="PTHR33240">
    <property type="entry name" value="OS08G0508500 PROTEIN"/>
    <property type="match status" value="1"/>
</dbReference>
<dbReference type="RefSeq" id="XP_016486668.1">
    <property type="nucleotide sequence ID" value="XM_016631182.1"/>
</dbReference>
<protein>
    <submittedName>
        <fullName evidence="2">Uncharacterized protein</fullName>
    </submittedName>
</protein>
<organism evidence="2">
    <name type="scientific">Nicotiana tabacum</name>
    <name type="common">Common tobacco</name>
    <dbReference type="NCBI Taxonomy" id="4097"/>
    <lineage>
        <taxon>Eukaryota</taxon>
        <taxon>Viridiplantae</taxon>
        <taxon>Streptophyta</taxon>
        <taxon>Embryophyta</taxon>
        <taxon>Tracheophyta</taxon>
        <taxon>Spermatophyta</taxon>
        <taxon>Magnoliopsida</taxon>
        <taxon>eudicotyledons</taxon>
        <taxon>Gunneridae</taxon>
        <taxon>Pentapetalae</taxon>
        <taxon>asterids</taxon>
        <taxon>lamiids</taxon>
        <taxon>Solanales</taxon>
        <taxon>Solanaceae</taxon>
        <taxon>Nicotianoideae</taxon>
        <taxon>Nicotianeae</taxon>
        <taxon>Nicotiana</taxon>
    </lineage>
</organism>
<proteinExistence type="predicted"/>
<name>A0A1S4BCV9_TOBAC</name>
<evidence type="ECO:0000256" key="1">
    <source>
        <dbReference type="SAM" id="MobiDB-lite"/>
    </source>
</evidence>
<sequence length="291" mass="33142">MLLPTVPDEWAAKAFTKDLNPRSFDASCKLKECLLEFQVTTRVDVHNRYKSKIRIEDDQIGFPSSAKGREKNKEKSKEDFDTERRSSRGRVLPYELSEGRGRGSGRHTEYNFNVNVIELVSALRNIKEARFPKTIRSDPCQRDPNLWSKYHGTNGHRTGDYRHLGEEVAPLLKNGHLREFLSDRAKNTYSHNRDNAEPSKVGEDPPCQTINMIFGGNEINGVTFSVEKKMKVSIIHSKILREVIEDDITFTEEDADGLLLQHNDALVISLNVLDFKIKFILVDPGSSSIII</sequence>
<reference evidence="2" key="1">
    <citation type="submission" date="2025-08" db="UniProtKB">
        <authorList>
            <consortium name="RefSeq"/>
        </authorList>
    </citation>
    <scope>IDENTIFICATION</scope>
</reference>